<evidence type="ECO:0000256" key="1">
    <source>
        <dbReference type="SAM" id="MobiDB-lite"/>
    </source>
</evidence>
<accession>A0AAU9T4U3</accession>
<dbReference type="Proteomes" id="UP000836841">
    <property type="component" value="Chromosome 7"/>
</dbReference>
<name>A0AAU9T4U3_THLAR</name>
<dbReference type="InterPro" id="IPR040256">
    <property type="entry name" value="At4g02000-like"/>
</dbReference>
<dbReference type="InterPro" id="IPR025558">
    <property type="entry name" value="DUF4283"/>
</dbReference>
<evidence type="ECO:0000313" key="4">
    <source>
        <dbReference type="Proteomes" id="UP000836841"/>
    </source>
</evidence>
<dbReference type="PANTHER" id="PTHR31286:SF90">
    <property type="entry name" value="DUF4283 DOMAIN-CONTAINING PROTEIN"/>
    <property type="match status" value="1"/>
</dbReference>
<protein>
    <recommendedName>
        <fullName evidence="2">DUF4283 domain-containing protein</fullName>
    </recommendedName>
</protein>
<dbReference type="AlphaFoldDB" id="A0AAU9T4U3"/>
<keyword evidence="4" id="KW-1185">Reference proteome</keyword>
<gene>
    <name evidence="3" type="ORF">TAV2_LOCUS23846</name>
</gene>
<feature type="non-terminal residue" evidence="3">
    <location>
        <position position="328"/>
    </location>
</feature>
<evidence type="ECO:0000313" key="3">
    <source>
        <dbReference type="EMBL" id="CAH2079182.1"/>
    </source>
</evidence>
<dbReference type="EMBL" id="OU466863">
    <property type="protein sequence ID" value="CAH2079182.1"/>
    <property type="molecule type" value="Genomic_DNA"/>
</dbReference>
<evidence type="ECO:0000259" key="2">
    <source>
        <dbReference type="Pfam" id="PF14111"/>
    </source>
</evidence>
<feature type="domain" description="DUF4283" evidence="2">
    <location>
        <begin position="168"/>
        <end position="248"/>
    </location>
</feature>
<reference evidence="3 4" key="1">
    <citation type="submission" date="2022-03" db="EMBL/GenBank/DDBJ databases">
        <authorList>
            <person name="Nunn A."/>
            <person name="Chopra R."/>
            <person name="Nunn A."/>
            <person name="Contreras Garrido A."/>
        </authorList>
    </citation>
    <scope>NUCLEOTIDE SEQUENCE [LARGE SCALE GENOMIC DNA]</scope>
</reference>
<proteinExistence type="predicted"/>
<organism evidence="3 4">
    <name type="scientific">Thlaspi arvense</name>
    <name type="common">Field penny-cress</name>
    <dbReference type="NCBI Taxonomy" id="13288"/>
    <lineage>
        <taxon>Eukaryota</taxon>
        <taxon>Viridiplantae</taxon>
        <taxon>Streptophyta</taxon>
        <taxon>Embryophyta</taxon>
        <taxon>Tracheophyta</taxon>
        <taxon>Spermatophyta</taxon>
        <taxon>Magnoliopsida</taxon>
        <taxon>eudicotyledons</taxon>
        <taxon>Gunneridae</taxon>
        <taxon>Pentapetalae</taxon>
        <taxon>rosids</taxon>
        <taxon>malvids</taxon>
        <taxon>Brassicales</taxon>
        <taxon>Brassicaceae</taxon>
        <taxon>Thlaspideae</taxon>
        <taxon>Thlaspi</taxon>
    </lineage>
</organism>
<dbReference type="PANTHER" id="PTHR31286">
    <property type="entry name" value="GLYCINE-RICH CELL WALL STRUCTURAL PROTEIN 1.8-LIKE"/>
    <property type="match status" value="1"/>
</dbReference>
<feature type="region of interest" description="Disordered" evidence="1">
    <location>
        <begin position="97"/>
        <end position="122"/>
    </location>
</feature>
<sequence length="328" mass="36861">ARFPMQNRWFSDGRASALNLPSLTTGDSSLDPPLVPPDLPDPLAPLAIFHFPPLSSPVTGKLLHPHKLLPEGCPWIWRLLRTPLLKLLMSRWLTTATNLPPKHNPSPPIQQATATDNPTVNQTANAPSLAERIRAFEDKSLQRLAPITYSATGRPSVLILDEVFQRGEELHKDFLVCYFNGRAPSYSQIQSVLNHMWDKGNKQEIHNNPLNRSILVRIPSEYLRIKILEKSLWYIGDSMFHVAQWTSSLSYLAPSLKSIKIWAHLTGGLSLVAGLVGEPVEMNDFTKNLISLTLSHVKVEVNLTKELPRVVEFVRQNGEFAEVHVDYP</sequence>
<dbReference type="Pfam" id="PF14111">
    <property type="entry name" value="DUF4283"/>
    <property type="match status" value="1"/>
</dbReference>
<feature type="compositionally biased region" description="Polar residues" evidence="1">
    <location>
        <begin position="109"/>
        <end position="122"/>
    </location>
</feature>